<dbReference type="AlphaFoldDB" id="V5HI69"/>
<sequence>GPSNGRMVHLWTSSTGRKGSQTAKTRTASSFDTSIHCGTTSNAVSGMRLYAQLRKFFRTDINKEVANLVHSLGPYRRLWEYHLACCLFC</sequence>
<reference evidence="2" key="1">
    <citation type="journal article" date="2015" name="Sci. Rep.">
        <title>Tissue- and time-dependent transcription in Ixodes ricinus salivary glands and midguts when blood feeding on the vertebrate host.</title>
        <authorList>
            <person name="Kotsyfakis M."/>
            <person name="Schwarz A."/>
            <person name="Erhart J."/>
            <person name="Ribeiro J.M."/>
        </authorList>
    </citation>
    <scope>NUCLEOTIDE SEQUENCE</scope>
    <source>
        <tissue evidence="2">Salivary gland and midgut</tissue>
    </source>
</reference>
<feature type="non-terminal residue" evidence="2">
    <location>
        <position position="1"/>
    </location>
</feature>
<name>V5HI69_IXORI</name>
<organism evidence="2">
    <name type="scientific">Ixodes ricinus</name>
    <name type="common">Common tick</name>
    <name type="synonym">Acarus ricinus</name>
    <dbReference type="NCBI Taxonomy" id="34613"/>
    <lineage>
        <taxon>Eukaryota</taxon>
        <taxon>Metazoa</taxon>
        <taxon>Ecdysozoa</taxon>
        <taxon>Arthropoda</taxon>
        <taxon>Chelicerata</taxon>
        <taxon>Arachnida</taxon>
        <taxon>Acari</taxon>
        <taxon>Parasitiformes</taxon>
        <taxon>Ixodida</taxon>
        <taxon>Ixodoidea</taxon>
        <taxon>Ixodidae</taxon>
        <taxon>Ixodinae</taxon>
        <taxon>Ixodes</taxon>
    </lineage>
</organism>
<evidence type="ECO:0000256" key="1">
    <source>
        <dbReference type="SAM" id="MobiDB-lite"/>
    </source>
</evidence>
<protein>
    <submittedName>
        <fullName evidence="2">Uncharacterized protein</fullName>
    </submittedName>
</protein>
<feature type="compositionally biased region" description="Polar residues" evidence="1">
    <location>
        <begin position="11"/>
        <end position="26"/>
    </location>
</feature>
<accession>V5HI69</accession>
<feature type="region of interest" description="Disordered" evidence="1">
    <location>
        <begin position="1"/>
        <end position="26"/>
    </location>
</feature>
<dbReference type="EMBL" id="GANP01001093">
    <property type="protein sequence ID" value="JAB83375.1"/>
    <property type="molecule type" value="mRNA"/>
</dbReference>
<proteinExistence type="evidence at transcript level"/>
<evidence type="ECO:0000313" key="2">
    <source>
        <dbReference type="EMBL" id="JAB83375.1"/>
    </source>
</evidence>